<evidence type="ECO:0000313" key="2">
    <source>
        <dbReference type="EMBL" id="MBL0736115.1"/>
    </source>
</evidence>
<evidence type="ECO:0000313" key="3">
    <source>
        <dbReference type="Proteomes" id="UP000603728"/>
    </source>
</evidence>
<dbReference type="RefSeq" id="WP_201999126.1">
    <property type="nucleotide sequence ID" value="NZ_JAERSF010000001.1"/>
</dbReference>
<organism evidence="2 3">
    <name type="scientific">Flavobacterium tagetis</name>
    <dbReference type="NCBI Taxonomy" id="2801336"/>
    <lineage>
        <taxon>Bacteria</taxon>
        <taxon>Pseudomonadati</taxon>
        <taxon>Bacteroidota</taxon>
        <taxon>Flavobacteriia</taxon>
        <taxon>Flavobacteriales</taxon>
        <taxon>Flavobacteriaceae</taxon>
        <taxon>Flavobacterium</taxon>
    </lineage>
</organism>
<reference evidence="2 3" key="1">
    <citation type="submission" date="2021-01" db="EMBL/GenBank/DDBJ databases">
        <title>Genome seq and assembly of Flavobacterium sp. GN10.</title>
        <authorList>
            <person name="Chhetri G."/>
        </authorList>
    </citation>
    <scope>NUCLEOTIDE SEQUENCE [LARGE SCALE GENOMIC DNA]</scope>
    <source>
        <strain evidence="2 3">GN10</strain>
    </source>
</reference>
<sequence>MRESDKNIEQLIEKIMAENNLQSPSIDFTSKIMANVQILEEKKLITYKPLISKPIWILIGLAVAALVIYVSFFSVSETDFKIDEVGKLYSDRMSTAFTGIHFSKNILYAILIVPIMILVQIGILKNYFDKKYQL</sequence>
<feature type="transmembrane region" description="Helical" evidence="1">
    <location>
        <begin position="106"/>
        <end position="128"/>
    </location>
</feature>
<accession>A0ABS1K9U1</accession>
<protein>
    <submittedName>
        <fullName evidence="2">Uncharacterized protein</fullName>
    </submittedName>
</protein>
<name>A0ABS1K9U1_9FLAO</name>
<dbReference type="EMBL" id="JAERSF010000001">
    <property type="protein sequence ID" value="MBL0736115.1"/>
    <property type="molecule type" value="Genomic_DNA"/>
</dbReference>
<comment type="caution">
    <text evidence="2">The sequence shown here is derived from an EMBL/GenBank/DDBJ whole genome shotgun (WGS) entry which is preliminary data.</text>
</comment>
<proteinExistence type="predicted"/>
<keyword evidence="3" id="KW-1185">Reference proteome</keyword>
<keyword evidence="1" id="KW-0472">Membrane</keyword>
<evidence type="ECO:0000256" key="1">
    <source>
        <dbReference type="SAM" id="Phobius"/>
    </source>
</evidence>
<feature type="transmembrane region" description="Helical" evidence="1">
    <location>
        <begin position="55"/>
        <end position="75"/>
    </location>
</feature>
<gene>
    <name evidence="2" type="ORF">JI750_04415</name>
</gene>
<keyword evidence="1" id="KW-1133">Transmembrane helix</keyword>
<dbReference type="Proteomes" id="UP000603728">
    <property type="component" value="Unassembled WGS sequence"/>
</dbReference>
<keyword evidence="1" id="KW-0812">Transmembrane</keyword>